<keyword evidence="2" id="KW-1185">Reference proteome</keyword>
<reference evidence="1 2" key="1">
    <citation type="journal article" date="2021" name="Hortic Res">
        <title>High-quality reference genome and annotation aids understanding of berry development for evergreen blueberry (Vaccinium darrowii).</title>
        <authorList>
            <person name="Yu J."/>
            <person name="Hulse-Kemp A.M."/>
            <person name="Babiker E."/>
            <person name="Staton M."/>
        </authorList>
    </citation>
    <scope>NUCLEOTIDE SEQUENCE [LARGE SCALE GENOMIC DNA]</scope>
    <source>
        <strain evidence="2">cv. NJ 8807/NJ 8810</strain>
        <tissue evidence="1">Young leaf</tissue>
    </source>
</reference>
<proteinExistence type="predicted"/>
<name>A0ACB7XF58_9ERIC</name>
<comment type="caution">
    <text evidence="1">The sequence shown here is derived from an EMBL/GenBank/DDBJ whole genome shotgun (WGS) entry which is preliminary data.</text>
</comment>
<sequence length="141" mass="16475">MSANDDWADYYDYDIYDEDPYNDDEYGDPYNVNEYREELSDPIRCHNSSWSRTRAAAEAILAIHNETYMGKEPCHTSAFMGAKWIAKLNVGHPKRMYQAFHISKSIFLALCDLLESRYGLREMERISVEEQVAIFLWIVAS</sequence>
<protein>
    <submittedName>
        <fullName evidence="1">Uncharacterized protein</fullName>
    </submittedName>
</protein>
<gene>
    <name evidence="1" type="ORF">Vadar_003283</name>
</gene>
<dbReference type="EMBL" id="CM037160">
    <property type="protein sequence ID" value="KAH7839368.1"/>
    <property type="molecule type" value="Genomic_DNA"/>
</dbReference>
<evidence type="ECO:0000313" key="1">
    <source>
        <dbReference type="EMBL" id="KAH7839368.1"/>
    </source>
</evidence>
<organism evidence="1 2">
    <name type="scientific">Vaccinium darrowii</name>
    <dbReference type="NCBI Taxonomy" id="229202"/>
    <lineage>
        <taxon>Eukaryota</taxon>
        <taxon>Viridiplantae</taxon>
        <taxon>Streptophyta</taxon>
        <taxon>Embryophyta</taxon>
        <taxon>Tracheophyta</taxon>
        <taxon>Spermatophyta</taxon>
        <taxon>Magnoliopsida</taxon>
        <taxon>eudicotyledons</taxon>
        <taxon>Gunneridae</taxon>
        <taxon>Pentapetalae</taxon>
        <taxon>asterids</taxon>
        <taxon>Ericales</taxon>
        <taxon>Ericaceae</taxon>
        <taxon>Vaccinioideae</taxon>
        <taxon>Vaccinieae</taxon>
        <taxon>Vaccinium</taxon>
    </lineage>
</organism>
<dbReference type="Proteomes" id="UP000828048">
    <property type="component" value="Chromosome 10"/>
</dbReference>
<accession>A0ACB7XF58</accession>
<evidence type="ECO:0000313" key="2">
    <source>
        <dbReference type="Proteomes" id="UP000828048"/>
    </source>
</evidence>